<sequence>MITESVNSILKSIFRITMEKTHHIAILPSPGMGHLIPMAEFAKRLVKHHPISVTLIIPTTGTPPNAQISVLESLPDNIHHLFLPSVNIEGLPEGARPEILISFIMQASLSGLRDALSSLKSRTNLVALVFDMFGHDSMEVAKEFNLFKFLFFPMNAMALSFTFILPKLDEETSCEYKDLPYPVNVPGSVSFPGRDLMAPVQIRTDEVYKGYLLLSKRLTLLDGIMVNSFEELEEETFRVLRTGAAGQSQTPIYPIGPLIQSDSDNGLDRHECLKWLDNQQDGSVVLVSFGSGGTLSLDQIHELAIGLEMSGHKFLWILRSPDEKASNASFFTASSQTDPLGFLPEGFLARTAKRGFIVRSWAPQIDILSHKATGGFLTHCGWNSTLESVVHGVPMIAWPLYAEQHMNAKVMTEALCLALRAETDDNGMVRKEVIEKVVKELMDGDEGKKISKRLKELKDDAIKALSDGGSSMDALSKFAQQLMK</sequence>
<protein>
    <submittedName>
        <fullName evidence="1">Uncharacterized protein</fullName>
    </submittedName>
</protein>
<proteinExistence type="predicted"/>
<gene>
    <name evidence="1" type="ORF">L2E82_45584</name>
</gene>
<reference evidence="2" key="1">
    <citation type="journal article" date="2022" name="Mol. Ecol. Resour.">
        <title>The genomes of chicory, endive, great burdock and yacon provide insights into Asteraceae palaeo-polyploidization history and plant inulin production.</title>
        <authorList>
            <person name="Fan W."/>
            <person name="Wang S."/>
            <person name="Wang H."/>
            <person name="Wang A."/>
            <person name="Jiang F."/>
            <person name="Liu H."/>
            <person name="Zhao H."/>
            <person name="Xu D."/>
            <person name="Zhang Y."/>
        </authorList>
    </citation>
    <scope>NUCLEOTIDE SEQUENCE [LARGE SCALE GENOMIC DNA]</scope>
    <source>
        <strain evidence="2">cv. Punajuju</strain>
    </source>
</reference>
<keyword evidence="2" id="KW-1185">Reference proteome</keyword>
<organism evidence="1 2">
    <name type="scientific">Cichorium intybus</name>
    <name type="common">Chicory</name>
    <dbReference type="NCBI Taxonomy" id="13427"/>
    <lineage>
        <taxon>Eukaryota</taxon>
        <taxon>Viridiplantae</taxon>
        <taxon>Streptophyta</taxon>
        <taxon>Embryophyta</taxon>
        <taxon>Tracheophyta</taxon>
        <taxon>Spermatophyta</taxon>
        <taxon>Magnoliopsida</taxon>
        <taxon>eudicotyledons</taxon>
        <taxon>Gunneridae</taxon>
        <taxon>Pentapetalae</taxon>
        <taxon>asterids</taxon>
        <taxon>campanulids</taxon>
        <taxon>Asterales</taxon>
        <taxon>Asteraceae</taxon>
        <taxon>Cichorioideae</taxon>
        <taxon>Cichorieae</taxon>
        <taxon>Cichoriinae</taxon>
        <taxon>Cichorium</taxon>
    </lineage>
</organism>
<evidence type="ECO:0000313" key="2">
    <source>
        <dbReference type="Proteomes" id="UP001055811"/>
    </source>
</evidence>
<dbReference type="EMBL" id="CM042016">
    <property type="protein sequence ID" value="KAI3700943.1"/>
    <property type="molecule type" value="Genomic_DNA"/>
</dbReference>
<evidence type="ECO:0000313" key="1">
    <source>
        <dbReference type="EMBL" id="KAI3700943.1"/>
    </source>
</evidence>
<reference evidence="1 2" key="2">
    <citation type="journal article" date="2022" name="Mol. Ecol. Resour.">
        <title>The genomes of chicory, endive, great burdock and yacon provide insights into Asteraceae paleo-polyploidization history and plant inulin production.</title>
        <authorList>
            <person name="Fan W."/>
            <person name="Wang S."/>
            <person name="Wang H."/>
            <person name="Wang A."/>
            <person name="Jiang F."/>
            <person name="Liu H."/>
            <person name="Zhao H."/>
            <person name="Xu D."/>
            <person name="Zhang Y."/>
        </authorList>
    </citation>
    <scope>NUCLEOTIDE SEQUENCE [LARGE SCALE GENOMIC DNA]</scope>
    <source>
        <strain evidence="2">cv. Punajuju</strain>
        <tissue evidence="1">Leaves</tissue>
    </source>
</reference>
<comment type="caution">
    <text evidence="1">The sequence shown here is derived from an EMBL/GenBank/DDBJ whole genome shotgun (WGS) entry which is preliminary data.</text>
</comment>
<dbReference type="Proteomes" id="UP001055811">
    <property type="component" value="Linkage Group LG08"/>
</dbReference>
<name>A0ACB8ZTQ6_CICIN</name>
<accession>A0ACB8ZTQ6</accession>